<dbReference type="InterPro" id="IPR036514">
    <property type="entry name" value="SGNH_hydro_sf"/>
</dbReference>
<dbReference type="GO" id="GO:0001681">
    <property type="term" value="F:sialate O-acetylesterase activity"/>
    <property type="evidence" value="ECO:0007669"/>
    <property type="project" value="InterPro"/>
</dbReference>
<dbReference type="RefSeq" id="WP_168442064.1">
    <property type="nucleotide sequence ID" value="NZ_CAAHFG010000001.1"/>
</dbReference>
<dbReference type="InterPro" id="IPR005181">
    <property type="entry name" value="SASA"/>
</dbReference>
<feature type="domain" description="Sialate O-acetylesterase" evidence="3">
    <location>
        <begin position="270"/>
        <end position="385"/>
    </location>
</feature>
<reference evidence="4 5" key="1">
    <citation type="submission" date="2019-04" db="EMBL/GenBank/DDBJ databases">
        <authorList>
            <person name="Van Vliet M D."/>
        </authorList>
    </citation>
    <scope>NUCLEOTIDE SEQUENCE [LARGE SCALE GENOMIC DNA]</scope>
    <source>
        <strain evidence="4 5">F1</strain>
    </source>
</reference>
<dbReference type="AlphaFoldDB" id="A0A6C2TZK0"/>
<dbReference type="Gene3D" id="2.60.40.10">
    <property type="entry name" value="Immunoglobulins"/>
    <property type="match status" value="1"/>
</dbReference>
<sequence>MKKIIGSLLLGLCVQAQAVELEFAPIFNEGAVLQCEIPVNIWGTADPGETVTVSFAEQKKTAQADAHGKWMLQLDPMNASSDPRTLAASSTSNQQLTTIHNVVVGEVWLATGQSNMHQPARVTKEGREALKRVHSKVHFSKVPLREGAPHIPPCTKEELSWGKFGPAHNQLAAVAFHFAEELQPKVGKHVGVIQCSYGGTPIESWMPEEALQGTRRGKWVQTMLANERKRGLSADELKKEMADYDAAKAAKTPNLKQPVGNPFYSKTPAALYESMTKEIIPYTARGVLWYQGEANAARPDEYVELLSAHIGRMREDFQCSELPFYIVQLSAWGPGEKYWPAFRVAQGKVRDTVPHTGLALSLDKGDKTDIHPTDKKPVGQRLAYLALNEVYGVDTPSRGPMLKAAKPKGTKMILTFDYALDGLKTMNGSDAVTGFEIAGSDNQFVAADARITGANEITLSAASVARPQFARYAWNGFFEPALNLYNAADLPAEPFQYP</sequence>
<name>A0A6C2TZK0_PONDE</name>
<protein>
    <recommendedName>
        <fullName evidence="3">Sialate O-acetylesterase domain-containing protein</fullName>
    </recommendedName>
</protein>
<feature type="chain" id="PRO_5025649104" description="Sialate O-acetylesterase domain-containing protein" evidence="2">
    <location>
        <begin position="19"/>
        <end position="498"/>
    </location>
</feature>
<dbReference type="EMBL" id="CAAHFG010000001">
    <property type="protein sequence ID" value="VGO12999.1"/>
    <property type="molecule type" value="Genomic_DNA"/>
</dbReference>
<dbReference type="SUPFAM" id="SSF52266">
    <property type="entry name" value="SGNH hydrolase"/>
    <property type="match status" value="1"/>
</dbReference>
<dbReference type="GO" id="GO:0005975">
    <property type="term" value="P:carbohydrate metabolic process"/>
    <property type="evidence" value="ECO:0007669"/>
    <property type="project" value="TreeGrafter"/>
</dbReference>
<keyword evidence="1" id="KW-0378">Hydrolase</keyword>
<dbReference type="Proteomes" id="UP000366872">
    <property type="component" value="Unassembled WGS sequence"/>
</dbReference>
<keyword evidence="2" id="KW-0732">Signal</keyword>
<dbReference type="PANTHER" id="PTHR22901:SF0">
    <property type="entry name" value="SIALATE O-ACETYLESTERASE"/>
    <property type="match status" value="1"/>
</dbReference>
<dbReference type="Gene3D" id="3.40.50.1110">
    <property type="entry name" value="SGNH hydrolase"/>
    <property type="match status" value="1"/>
</dbReference>
<evidence type="ECO:0000313" key="5">
    <source>
        <dbReference type="Proteomes" id="UP000366872"/>
    </source>
</evidence>
<organism evidence="4 5">
    <name type="scientific">Pontiella desulfatans</name>
    <dbReference type="NCBI Taxonomy" id="2750659"/>
    <lineage>
        <taxon>Bacteria</taxon>
        <taxon>Pseudomonadati</taxon>
        <taxon>Kiritimatiellota</taxon>
        <taxon>Kiritimatiellia</taxon>
        <taxon>Kiritimatiellales</taxon>
        <taxon>Pontiellaceae</taxon>
        <taxon>Pontiella</taxon>
    </lineage>
</organism>
<dbReference type="InterPro" id="IPR039329">
    <property type="entry name" value="SIAE"/>
</dbReference>
<keyword evidence="5" id="KW-1185">Reference proteome</keyword>
<proteinExistence type="predicted"/>
<feature type="domain" description="Sialate O-acetylesterase" evidence="3">
    <location>
        <begin position="106"/>
        <end position="210"/>
    </location>
</feature>
<evidence type="ECO:0000256" key="2">
    <source>
        <dbReference type="SAM" id="SignalP"/>
    </source>
</evidence>
<gene>
    <name evidence="4" type="ORF">PDESU_01553</name>
</gene>
<accession>A0A6C2TZK0</accession>
<dbReference type="Pfam" id="PF03629">
    <property type="entry name" value="SASA"/>
    <property type="match status" value="2"/>
</dbReference>
<dbReference type="PANTHER" id="PTHR22901">
    <property type="entry name" value="SIALATE O-ACETYLESTERASE"/>
    <property type="match status" value="1"/>
</dbReference>
<feature type="signal peptide" evidence="2">
    <location>
        <begin position="1"/>
        <end position="18"/>
    </location>
</feature>
<evidence type="ECO:0000313" key="4">
    <source>
        <dbReference type="EMBL" id="VGO12999.1"/>
    </source>
</evidence>
<evidence type="ECO:0000256" key="1">
    <source>
        <dbReference type="ARBA" id="ARBA00022801"/>
    </source>
</evidence>
<dbReference type="InterPro" id="IPR013783">
    <property type="entry name" value="Ig-like_fold"/>
</dbReference>
<evidence type="ECO:0000259" key="3">
    <source>
        <dbReference type="Pfam" id="PF03629"/>
    </source>
</evidence>